<dbReference type="KEGG" id="dax:FDQ92_14835"/>
<evidence type="ECO:0000256" key="3">
    <source>
        <dbReference type="ARBA" id="ARBA00022692"/>
    </source>
</evidence>
<keyword evidence="8" id="KW-1185">Reference proteome</keyword>
<evidence type="ECO:0000313" key="7">
    <source>
        <dbReference type="EMBL" id="QCQ23595.1"/>
    </source>
</evidence>
<evidence type="ECO:0000256" key="5">
    <source>
        <dbReference type="ARBA" id="ARBA00023136"/>
    </source>
</evidence>
<feature type="transmembrane region" description="Helical" evidence="6">
    <location>
        <begin position="393"/>
        <end position="413"/>
    </location>
</feature>
<evidence type="ECO:0000313" key="8">
    <source>
        <dbReference type="Proteomes" id="UP000298602"/>
    </source>
</evidence>
<dbReference type="OrthoDB" id="493991at2"/>
<keyword evidence="5 6" id="KW-0472">Membrane</keyword>
<feature type="transmembrane region" description="Helical" evidence="6">
    <location>
        <begin position="369"/>
        <end position="387"/>
    </location>
</feature>
<dbReference type="AlphaFoldDB" id="A0A4P8L8N8"/>
<dbReference type="PANTHER" id="PTHR30250">
    <property type="entry name" value="PST FAMILY PREDICTED COLANIC ACID TRANSPORTER"/>
    <property type="match status" value="1"/>
</dbReference>
<feature type="transmembrane region" description="Helical" evidence="6">
    <location>
        <begin position="172"/>
        <end position="194"/>
    </location>
</feature>
<reference evidence="7 8" key="2">
    <citation type="submission" date="2019-05" db="EMBL/GenBank/DDBJ databases">
        <authorList>
            <person name="Suflita J.M."/>
            <person name="Marks C.R."/>
        </authorList>
    </citation>
    <scope>NUCLEOTIDE SEQUENCE [LARGE SCALE GENOMIC DNA]</scope>
    <source>
        <strain evidence="7 8">ALDC</strain>
    </source>
</reference>
<sequence length="419" mass="43872">MGLVLGGKAGAGLISLAYLVIATRALGPHDYGVLVLIHGYVTTVCGIVEFPACQAVVRYGAEARRDEATHRLARLLRFGARVELLGGLTAIVIAALCAPLIGPRLGWPETALVFSIPYSLAVLGSVRSTPAGYLQLINRFDLLGLHNLVQPLVRLTGAALAAVARWGLTGFLVAWLLAALAEFAVLWALGLWFAHRHLGRDLRYPEPGNAVADNPGIWRFLLISNADVTLSELAGRAVPLIVGWVLGPTAAGLFSVAQRATVLITQPAQILGDTAYPEMARMVAGGQGGSALRHTLVRVTGIALAASLPIIAIIWLFAPQIVRLIAGPEFAGATGLMVVLVLARALALAGPPATAALTALGRPGWSMSANLTANLLFLPIFPVLLNLQGLNGAGTQAMGQAATVSLLLLILTWKRSAQI</sequence>
<feature type="transmembrane region" description="Helical" evidence="6">
    <location>
        <begin position="9"/>
        <end position="27"/>
    </location>
</feature>
<feature type="transmembrane region" description="Helical" evidence="6">
    <location>
        <begin position="330"/>
        <end position="349"/>
    </location>
</feature>
<comment type="subcellular location">
    <subcellularLocation>
        <location evidence="1">Cell membrane</location>
        <topology evidence="1">Multi-pass membrane protein</topology>
    </subcellularLocation>
</comment>
<dbReference type="EMBL" id="CP040098">
    <property type="protein sequence ID" value="QCQ23595.1"/>
    <property type="molecule type" value="Genomic_DNA"/>
</dbReference>
<evidence type="ECO:0000256" key="2">
    <source>
        <dbReference type="ARBA" id="ARBA00022475"/>
    </source>
</evidence>
<dbReference type="GO" id="GO:0005886">
    <property type="term" value="C:plasma membrane"/>
    <property type="evidence" value="ECO:0007669"/>
    <property type="project" value="UniProtKB-SubCell"/>
</dbReference>
<keyword evidence="3 6" id="KW-0812">Transmembrane</keyword>
<organism evidence="7 8">
    <name type="scientific">Desulfoglaeba alkanexedens ALDC</name>
    <dbReference type="NCBI Taxonomy" id="980445"/>
    <lineage>
        <taxon>Bacteria</taxon>
        <taxon>Pseudomonadati</taxon>
        <taxon>Thermodesulfobacteriota</taxon>
        <taxon>Syntrophobacteria</taxon>
        <taxon>Syntrophobacterales</taxon>
        <taxon>Syntrophobacteraceae</taxon>
        <taxon>Desulfoglaeba</taxon>
    </lineage>
</organism>
<dbReference type="InterPro" id="IPR050833">
    <property type="entry name" value="Poly_Biosynth_Transport"/>
</dbReference>
<keyword evidence="4 6" id="KW-1133">Transmembrane helix</keyword>
<feature type="transmembrane region" description="Helical" evidence="6">
    <location>
        <begin position="78"/>
        <end position="101"/>
    </location>
</feature>
<dbReference type="Pfam" id="PF13440">
    <property type="entry name" value="Polysacc_synt_3"/>
    <property type="match status" value="1"/>
</dbReference>
<dbReference type="PANTHER" id="PTHR30250:SF31">
    <property type="entry name" value="INNER MEMBRANE PROTEIN YGHQ"/>
    <property type="match status" value="1"/>
</dbReference>
<gene>
    <name evidence="7" type="ORF">FDQ92_14835</name>
</gene>
<evidence type="ECO:0000256" key="4">
    <source>
        <dbReference type="ARBA" id="ARBA00022989"/>
    </source>
</evidence>
<keyword evidence="2" id="KW-1003">Cell membrane</keyword>
<feature type="transmembrane region" description="Helical" evidence="6">
    <location>
        <begin position="33"/>
        <end position="57"/>
    </location>
</feature>
<proteinExistence type="predicted"/>
<reference evidence="7 8" key="1">
    <citation type="submission" date="2019-05" db="EMBL/GenBank/DDBJ databases">
        <title>The Complete Genome Sequence of the n-alkane-degrading Desulfoglaeba alkanexedens ALDC reveals multiple alkylsuccinate synthase gene clusters.</title>
        <authorList>
            <person name="Callaghan A.V."/>
            <person name="Davidova I.A."/>
            <person name="Duncan K.E."/>
            <person name="Morris B."/>
            <person name="McInerney M.J."/>
        </authorList>
    </citation>
    <scope>NUCLEOTIDE SEQUENCE [LARGE SCALE GENOMIC DNA]</scope>
    <source>
        <strain evidence="7 8">ALDC</strain>
    </source>
</reference>
<dbReference type="Proteomes" id="UP000298602">
    <property type="component" value="Chromosome"/>
</dbReference>
<name>A0A4P8L8N8_9BACT</name>
<protein>
    <submittedName>
        <fullName evidence="7">Lipopolysaccharide biosynthesis protein</fullName>
    </submittedName>
</protein>
<feature type="transmembrane region" description="Helical" evidence="6">
    <location>
        <begin position="296"/>
        <end position="318"/>
    </location>
</feature>
<evidence type="ECO:0000256" key="1">
    <source>
        <dbReference type="ARBA" id="ARBA00004651"/>
    </source>
</evidence>
<evidence type="ECO:0000256" key="6">
    <source>
        <dbReference type="SAM" id="Phobius"/>
    </source>
</evidence>
<accession>A0A4P8L8N8</accession>